<keyword evidence="2" id="KW-1185">Reference proteome</keyword>
<accession>A0A840KEY0</accession>
<sequence>MENSMYTDSEIHETIGFDDNLYRRKHFIV</sequence>
<reference evidence="1 2" key="1">
    <citation type="submission" date="2020-08" db="EMBL/GenBank/DDBJ databases">
        <title>Functional genomics of gut bacteria from endangered species of beetles.</title>
        <authorList>
            <person name="Carlos-Shanley C."/>
        </authorList>
    </citation>
    <scope>NUCLEOTIDE SEQUENCE [LARGE SCALE GENOMIC DNA]</scope>
    <source>
        <strain evidence="1 2">S00151</strain>
    </source>
</reference>
<protein>
    <submittedName>
        <fullName evidence="1">Uncharacterized protein</fullName>
    </submittedName>
</protein>
<dbReference type="Proteomes" id="UP000592180">
    <property type="component" value="Unassembled WGS sequence"/>
</dbReference>
<dbReference type="AlphaFoldDB" id="A0A840KEY0"/>
<name>A0A840KEY0_9FLAO</name>
<evidence type="ECO:0000313" key="2">
    <source>
        <dbReference type="Proteomes" id="UP000592180"/>
    </source>
</evidence>
<organism evidence="1 2">
    <name type="scientific">Chryseobacterium defluvii</name>
    <dbReference type="NCBI Taxonomy" id="160396"/>
    <lineage>
        <taxon>Bacteria</taxon>
        <taxon>Pseudomonadati</taxon>
        <taxon>Bacteroidota</taxon>
        <taxon>Flavobacteriia</taxon>
        <taxon>Flavobacteriales</taxon>
        <taxon>Weeksellaceae</taxon>
        <taxon>Chryseobacterium group</taxon>
        <taxon>Chryseobacterium</taxon>
    </lineage>
</organism>
<gene>
    <name evidence="1" type="ORF">HNP38_000774</name>
</gene>
<proteinExistence type="predicted"/>
<comment type="caution">
    <text evidence="1">The sequence shown here is derived from an EMBL/GenBank/DDBJ whole genome shotgun (WGS) entry which is preliminary data.</text>
</comment>
<dbReference type="EMBL" id="JACHLE010000001">
    <property type="protein sequence ID" value="MBB4805502.1"/>
    <property type="molecule type" value="Genomic_DNA"/>
</dbReference>
<evidence type="ECO:0000313" key="1">
    <source>
        <dbReference type="EMBL" id="MBB4805502.1"/>
    </source>
</evidence>